<feature type="compositionally biased region" description="Polar residues" evidence="3">
    <location>
        <begin position="515"/>
        <end position="525"/>
    </location>
</feature>
<feature type="domain" description="ACT" evidence="4">
    <location>
        <begin position="955"/>
        <end position="1035"/>
    </location>
</feature>
<sequence>MMSLETKQKENNCNIGKECSCWQTPPPDILEKILQLVYFGDQIRIGLVCKFWRSIVWRRGMRSSPHEIPWLMLNQSPNCKNKLSFLTFPEGKLSMGKVVKFHLPKPVQGGWIYGSSKGWLIIIKEKGLKSKMYLLNPISGALHQLPPLKTIPSFKGFLKTREWKLLGAIGFCHDVALSTSDGINSSSNCTVAAIFEDRKVLGLCRPGDKKWSVFQALDINQDHSLVDILFSSSTLYALISRIQNGGVAPTYTLNFAYHSDVHLKLKLVYDKHEILKRNVENQSDCKMISDASYSSMLLESTSKEVLVIHQMVDHVLKTTNDGNEQNNEIDGGVGGDLNIENDEEDIDDDDQDNDNGDSEDGDGVDGEEELNNDNDSGGSEDDEGGDGDGEEEGNYQVNYGDNEEEEEENPYRNTDNVCLRTNSFRTYKIDPDNNFDMTQWLGDQILFFGDDGCFALPASNIKELEKNCIYFATNMLWRPGFERLPKRSISKLHSPNSSPSSKTLSSPPPPPFAAASTQQLTRPTQSQSLYEMMSDEQHRDSKLSDRRVHEKVHKLLENAPFRNPNWGGLVSGDVRLTVVAKDGFRVSVDVHKSVLGSKSRFFAEKLRKDRGVSHCVEISDCDDVEVYVETVVLMYCENLKKRLTGEEVDSVNKPGILLEVVQVLTDLDLIITKAYISSDGGWFMDVFHVTDQQGKQITDRKTIEHIEKALGPKGHITEVVKTWPGKRVGVHSVGDHTAIELIGRDRPGLLSEISAVIANLHFNVVAAEVWTHNRRIACVVYVNDTKCQPMDDPTRLSTIEEKLKNILRGCEDDDNVGHTSFSMGFTHVDRRLHQILFADRDYEGNGGGGGLSNEVDFPACFQPKITIERWEEKGYSVVSVRCKDRAKLMFDIVCTLTDMEYVVFHATISSDGPYASQEYYIRHMDGCTLDTEGEKERVVKCIDAAIRRRVSEGFRLELCAKDRVGLLSEVTRILRENGLSVTRAGVSTIGEQAMNVFYVRDSSGNSVDIKKIEALRKEIGHTVMFNVKKIPTSSKAPETSGWAKTSFFFGNLLERFLARQDV</sequence>
<evidence type="ECO:0000313" key="6">
    <source>
        <dbReference type="Proteomes" id="UP001457282"/>
    </source>
</evidence>
<gene>
    <name evidence="5" type="ORF">M0R45_009730</name>
</gene>
<evidence type="ECO:0000259" key="4">
    <source>
        <dbReference type="PROSITE" id="PS51671"/>
    </source>
</evidence>
<comment type="function">
    <text evidence="2">Binds amino acids.</text>
</comment>
<feature type="domain" description="ACT" evidence="4">
    <location>
        <begin position="738"/>
        <end position="820"/>
    </location>
</feature>
<feature type="compositionally biased region" description="Acidic residues" evidence="3">
    <location>
        <begin position="339"/>
        <end position="393"/>
    </location>
</feature>
<accession>A0AAW1Y4Z8</accession>
<evidence type="ECO:0000256" key="1">
    <source>
        <dbReference type="ARBA" id="ARBA00022737"/>
    </source>
</evidence>
<dbReference type="PANTHER" id="PTHR31096:SF5">
    <property type="entry name" value="ACT DOMAIN-CONTAINING PROTEIN ACR3"/>
    <property type="match status" value="1"/>
</dbReference>
<dbReference type="Pfam" id="PF00646">
    <property type="entry name" value="F-box"/>
    <property type="match status" value="1"/>
</dbReference>
<evidence type="ECO:0000313" key="5">
    <source>
        <dbReference type="EMBL" id="KAK9944150.1"/>
    </source>
</evidence>
<organism evidence="5 6">
    <name type="scientific">Rubus argutus</name>
    <name type="common">Southern blackberry</name>
    <dbReference type="NCBI Taxonomy" id="59490"/>
    <lineage>
        <taxon>Eukaryota</taxon>
        <taxon>Viridiplantae</taxon>
        <taxon>Streptophyta</taxon>
        <taxon>Embryophyta</taxon>
        <taxon>Tracheophyta</taxon>
        <taxon>Spermatophyta</taxon>
        <taxon>Magnoliopsida</taxon>
        <taxon>eudicotyledons</taxon>
        <taxon>Gunneridae</taxon>
        <taxon>Pentapetalae</taxon>
        <taxon>rosids</taxon>
        <taxon>fabids</taxon>
        <taxon>Rosales</taxon>
        <taxon>Rosaceae</taxon>
        <taxon>Rosoideae</taxon>
        <taxon>Rosoideae incertae sedis</taxon>
        <taxon>Rubus</taxon>
    </lineage>
</organism>
<evidence type="ECO:0000256" key="2">
    <source>
        <dbReference type="RuleBase" id="RU369043"/>
    </source>
</evidence>
<dbReference type="InterPro" id="IPR002912">
    <property type="entry name" value="ACT_dom"/>
</dbReference>
<dbReference type="Pfam" id="PF01842">
    <property type="entry name" value="ACT"/>
    <property type="match status" value="3"/>
</dbReference>
<dbReference type="PROSITE" id="PS51671">
    <property type="entry name" value="ACT"/>
    <property type="match status" value="3"/>
</dbReference>
<dbReference type="SUPFAM" id="SSF55021">
    <property type="entry name" value="ACT-like"/>
    <property type="match status" value="3"/>
</dbReference>
<proteinExistence type="predicted"/>
<dbReference type="PANTHER" id="PTHR31096">
    <property type="entry name" value="ACT DOMAIN-CONTAINING PROTEIN ACR4-RELATED"/>
    <property type="match status" value="1"/>
</dbReference>
<dbReference type="Gene3D" id="3.30.70.260">
    <property type="match status" value="2"/>
</dbReference>
<dbReference type="CDD" id="cd04925">
    <property type="entry name" value="ACT_ACR_2"/>
    <property type="match status" value="1"/>
</dbReference>
<feature type="compositionally biased region" description="Polar residues" evidence="3">
    <location>
        <begin position="318"/>
        <end position="328"/>
    </location>
</feature>
<dbReference type="InterPro" id="IPR045865">
    <property type="entry name" value="ACT-like_dom_sf"/>
</dbReference>
<dbReference type="GO" id="GO:0016597">
    <property type="term" value="F:amino acid binding"/>
    <property type="evidence" value="ECO:0007669"/>
    <property type="project" value="UniProtKB-UniRule"/>
</dbReference>
<keyword evidence="1 2" id="KW-0677">Repeat</keyword>
<keyword evidence="6" id="KW-1185">Reference proteome</keyword>
<dbReference type="CDD" id="cd04895">
    <property type="entry name" value="ACT_ACR_1"/>
    <property type="match status" value="1"/>
</dbReference>
<dbReference type="EMBL" id="JBEDUW010000002">
    <property type="protein sequence ID" value="KAK9944150.1"/>
    <property type="molecule type" value="Genomic_DNA"/>
</dbReference>
<name>A0AAW1Y4Z8_RUBAR</name>
<evidence type="ECO:0000256" key="3">
    <source>
        <dbReference type="SAM" id="MobiDB-lite"/>
    </source>
</evidence>
<feature type="compositionally biased region" description="Low complexity" evidence="3">
    <location>
        <begin position="491"/>
        <end position="505"/>
    </location>
</feature>
<comment type="caution">
    <text evidence="5">The sequence shown here is derived from an EMBL/GenBank/DDBJ whole genome shotgun (WGS) entry which is preliminary data.</text>
</comment>
<dbReference type="InterPro" id="IPR040217">
    <property type="entry name" value="ACR1-12"/>
</dbReference>
<reference evidence="5 6" key="1">
    <citation type="journal article" date="2023" name="G3 (Bethesda)">
        <title>A chromosome-length genome assembly and annotation of blackberry (Rubus argutus, cv. 'Hillquist').</title>
        <authorList>
            <person name="Bruna T."/>
            <person name="Aryal R."/>
            <person name="Dudchenko O."/>
            <person name="Sargent D.J."/>
            <person name="Mead D."/>
            <person name="Buti M."/>
            <person name="Cavallini A."/>
            <person name="Hytonen T."/>
            <person name="Andres J."/>
            <person name="Pham M."/>
            <person name="Weisz D."/>
            <person name="Mascagni F."/>
            <person name="Usai G."/>
            <person name="Natali L."/>
            <person name="Bassil N."/>
            <person name="Fernandez G.E."/>
            <person name="Lomsadze A."/>
            <person name="Armour M."/>
            <person name="Olukolu B."/>
            <person name="Poorten T."/>
            <person name="Britton C."/>
            <person name="Davik J."/>
            <person name="Ashrafi H."/>
            <person name="Aiden E.L."/>
            <person name="Borodovsky M."/>
            <person name="Worthington M."/>
        </authorList>
    </citation>
    <scope>NUCLEOTIDE SEQUENCE [LARGE SCALE GENOMIC DNA]</scope>
    <source>
        <strain evidence="5">PI 553951</strain>
    </source>
</reference>
<dbReference type="Proteomes" id="UP001457282">
    <property type="component" value="Unassembled WGS sequence"/>
</dbReference>
<dbReference type="AlphaFoldDB" id="A0AAW1Y4Z8"/>
<dbReference type="SUPFAM" id="SSF81383">
    <property type="entry name" value="F-box domain"/>
    <property type="match status" value="1"/>
</dbReference>
<feature type="region of interest" description="Disordered" evidence="3">
    <location>
        <begin position="489"/>
        <end position="525"/>
    </location>
</feature>
<dbReference type="InterPro" id="IPR036047">
    <property type="entry name" value="F-box-like_dom_sf"/>
</dbReference>
<dbReference type="InterPro" id="IPR001810">
    <property type="entry name" value="F-box_dom"/>
</dbReference>
<dbReference type="CDD" id="cd09917">
    <property type="entry name" value="F-box_SF"/>
    <property type="match status" value="1"/>
</dbReference>
<feature type="region of interest" description="Disordered" evidence="3">
    <location>
        <begin position="318"/>
        <end position="396"/>
    </location>
</feature>
<dbReference type="InterPro" id="IPR005174">
    <property type="entry name" value="KIB1-4_b-propeller"/>
</dbReference>
<protein>
    <recommendedName>
        <fullName evidence="2">ACT domain-containing protein ACR</fullName>
    </recommendedName>
    <alternativeName>
        <fullName evidence="2">Protein ACT DOMAIN REPEATS</fullName>
    </alternativeName>
</protein>
<dbReference type="Pfam" id="PF03478">
    <property type="entry name" value="Beta-prop_KIB1-4"/>
    <property type="match status" value="2"/>
</dbReference>
<dbReference type="CDD" id="cd04897">
    <property type="entry name" value="ACT_ACR_3"/>
    <property type="match status" value="1"/>
</dbReference>
<dbReference type="CDD" id="cd04926">
    <property type="entry name" value="ACT_ACR_4"/>
    <property type="match status" value="1"/>
</dbReference>
<feature type="domain" description="ACT" evidence="4">
    <location>
        <begin position="645"/>
        <end position="724"/>
    </location>
</feature>